<dbReference type="SUPFAM" id="SSF102405">
    <property type="entry name" value="MCP/YpsA-like"/>
    <property type="match status" value="1"/>
</dbReference>
<dbReference type="RefSeq" id="WP_229111342.1">
    <property type="nucleotide sequence ID" value="NZ_CP064788.1"/>
</dbReference>
<dbReference type="GeneID" id="68851436"/>
<dbReference type="PANTHER" id="PTHR43393">
    <property type="entry name" value="CYTOKININ RIBOSIDE 5'-MONOPHOSPHATE PHOSPHORIBOHYDROLASE"/>
    <property type="match status" value="1"/>
</dbReference>
<dbReference type="Proteomes" id="UP000662973">
    <property type="component" value="Chromosome"/>
</dbReference>
<sequence length="149" mass="15293">MRVSVIGGSSVGEQHYDRAREVGRLLGKRGHEVVCGGLTGVMEATCRGAIEAGGHTIGILPGEDRAAANEYVETTVATGMGNARNALVVLNGDAAVAIDGSTGTLSEIALALDRGLPVAGLDTHGVDGVEAVETPEQAVEYVEREIGRQ</sequence>
<accession>A0A897NCR2</accession>
<dbReference type="NCBIfam" id="TIGR00725">
    <property type="entry name" value="TIGR00725 family protein"/>
    <property type="match status" value="1"/>
</dbReference>
<dbReference type="Pfam" id="PF18306">
    <property type="entry name" value="LDcluster4"/>
    <property type="match status" value="1"/>
</dbReference>
<reference evidence="1 2" key="1">
    <citation type="submission" date="2020-11" db="EMBL/GenBank/DDBJ databases">
        <title>Carbohydrate-dependent, anaerobic sulfur respiration: A novel catabolism in halophilic archaea.</title>
        <authorList>
            <person name="Sorokin D.Y."/>
            <person name="Messina E."/>
            <person name="Smedile F."/>
            <person name="La Cono V."/>
            <person name="Hallsworth J.E."/>
            <person name="Yakimov M.M."/>
        </authorList>
    </citation>
    <scope>NUCLEOTIDE SEQUENCE [LARGE SCALE GENOMIC DNA]</scope>
    <source>
        <strain evidence="1 2">HSR12-2</strain>
    </source>
</reference>
<dbReference type="EMBL" id="CP064788">
    <property type="protein sequence ID" value="QSG08186.1"/>
    <property type="molecule type" value="Genomic_DNA"/>
</dbReference>
<dbReference type="KEGG" id="hds:HSR122_0781"/>
<gene>
    <name evidence="1" type="ORF">HSR122_0781</name>
</gene>
<keyword evidence="2" id="KW-1185">Reference proteome</keyword>
<dbReference type="InterPro" id="IPR005268">
    <property type="entry name" value="CHP00725"/>
</dbReference>
<dbReference type="GO" id="GO:0005829">
    <property type="term" value="C:cytosol"/>
    <property type="evidence" value="ECO:0007669"/>
    <property type="project" value="TreeGrafter"/>
</dbReference>
<proteinExistence type="predicted"/>
<dbReference type="InterPro" id="IPR041164">
    <property type="entry name" value="LDcluster4"/>
</dbReference>
<dbReference type="Gene3D" id="3.40.50.450">
    <property type="match status" value="1"/>
</dbReference>
<dbReference type="PANTHER" id="PTHR43393:SF3">
    <property type="entry name" value="LYSINE DECARBOXYLASE-LIKE PROTEIN"/>
    <property type="match status" value="1"/>
</dbReference>
<organism evidence="1 2">
    <name type="scientific">Halapricum desulfuricans</name>
    <dbReference type="NCBI Taxonomy" id="2841257"/>
    <lineage>
        <taxon>Archaea</taxon>
        <taxon>Methanobacteriati</taxon>
        <taxon>Methanobacteriota</taxon>
        <taxon>Stenosarchaea group</taxon>
        <taxon>Halobacteria</taxon>
        <taxon>Halobacteriales</taxon>
        <taxon>Haloarculaceae</taxon>
        <taxon>Halapricum</taxon>
    </lineage>
</organism>
<dbReference type="AlphaFoldDB" id="A0A897NCR2"/>
<evidence type="ECO:0000313" key="2">
    <source>
        <dbReference type="Proteomes" id="UP000662973"/>
    </source>
</evidence>
<evidence type="ECO:0000313" key="1">
    <source>
        <dbReference type="EMBL" id="QSG08186.1"/>
    </source>
</evidence>
<protein>
    <submittedName>
        <fullName evidence="1">Putative Rossmann fold nucleotide-binding protein</fullName>
    </submittedName>
</protein>
<dbReference type="InterPro" id="IPR052341">
    <property type="entry name" value="LOG_family_nucleotidases"/>
</dbReference>
<name>A0A897NCR2_9EURY</name>